<dbReference type="PATRIC" id="fig|1051006.4.peg.1262"/>
<evidence type="ECO:0000313" key="3">
    <source>
        <dbReference type="Proteomes" id="UP000007832"/>
    </source>
</evidence>
<gene>
    <name evidence="2" type="ORF">HMPREF1162_1640</name>
</gene>
<protein>
    <submittedName>
        <fullName evidence="2">Putative membrane protein</fullName>
    </submittedName>
</protein>
<accession>F9NVR0</accession>
<feature type="transmembrane region" description="Helical" evidence="1">
    <location>
        <begin position="12"/>
        <end position="28"/>
    </location>
</feature>
<keyword evidence="1" id="KW-0472">Membrane</keyword>
<name>F9NVR0_9ACTN</name>
<feature type="transmembrane region" description="Helical" evidence="1">
    <location>
        <begin position="116"/>
        <end position="139"/>
    </location>
</feature>
<dbReference type="AlphaFoldDB" id="F9NVR0"/>
<dbReference type="STRING" id="1574624.GCA_001642025_01778"/>
<reference evidence="2 3" key="1">
    <citation type="submission" date="2011-07" db="EMBL/GenBank/DDBJ databases">
        <title>Genome Sequence of Propionibacterium acnes SK182B-JCVI.</title>
        <authorList>
            <person name="Durkin A.S."/>
            <person name="Madupu R."/>
            <person name="Hostetler J."/>
            <person name="Radune D."/>
            <person name="Torralba M."/>
            <person name="Methe B."/>
            <person name="Sutton G."/>
            <person name="Strausberg R.L."/>
            <person name="Nelson K.E."/>
        </authorList>
    </citation>
    <scope>NUCLEOTIDE SEQUENCE [LARGE SCALE GENOMIC DNA]</scope>
    <source>
        <strain evidence="2 3">SK182B-JCVI</strain>
    </source>
</reference>
<feature type="transmembrane region" description="Helical" evidence="1">
    <location>
        <begin position="83"/>
        <end position="104"/>
    </location>
</feature>
<organism evidence="2 3">
    <name type="scientific">[Propionibacterium] namnetense SK182B-JCVI</name>
    <dbReference type="NCBI Taxonomy" id="1051006"/>
    <lineage>
        <taxon>Bacteria</taxon>
        <taxon>Bacillati</taxon>
        <taxon>Actinomycetota</taxon>
        <taxon>Actinomycetes</taxon>
        <taxon>Propionibacteriales</taxon>
        <taxon>Propionibacteriaceae</taxon>
        <taxon>Cutibacterium</taxon>
    </lineage>
</organism>
<feature type="transmembrane region" description="Helical" evidence="1">
    <location>
        <begin position="186"/>
        <end position="206"/>
    </location>
</feature>
<sequence>MTWRLLLRRSYGVRLVPVMLLMWWYGAFGDPPARSVVEQASSTLYAFMMVAGPVALGTCLELRRFTEAEILKRLSKRSRLRIVAPWWAISVLPSIIAVGVFVLLSGSGDQIAKMSLIGVVWMLAWGVFGAVIGISWPLALAAPTALLTPVILALYGPAVSVLELRYLVGYYMDCCNVGEMLDPQVLAAGMTMACGVFIVSMVALIASRLRHHSSAIVTVILIIGLVSTVLIGFREVEGVGAFPAVPRTGTQTCLKGPTVCTWDAHDLQLLGPIVQKADAAWRANGVHVPRAYRQDIEQSTQTTVWWSASAEDVSESALPALSAVAEGLAVAPCQVRKDEVEIWVQNVQDRVVAWLVEHSGIKVQDTALSPETREWLKSIDRLPIEKQVSIIEHDRARLRTC</sequence>
<feature type="transmembrane region" description="Helical" evidence="1">
    <location>
        <begin position="146"/>
        <end position="166"/>
    </location>
</feature>
<keyword evidence="1" id="KW-1133">Transmembrane helix</keyword>
<comment type="caution">
    <text evidence="2">The sequence shown here is derived from an EMBL/GenBank/DDBJ whole genome shotgun (WGS) entry which is preliminary data.</text>
</comment>
<proteinExistence type="predicted"/>
<dbReference type="EMBL" id="AFUN01000034">
    <property type="protein sequence ID" value="EGR96817.1"/>
    <property type="molecule type" value="Genomic_DNA"/>
</dbReference>
<dbReference type="Proteomes" id="UP000007832">
    <property type="component" value="Unassembled WGS sequence"/>
</dbReference>
<keyword evidence="1" id="KW-0812">Transmembrane</keyword>
<feature type="transmembrane region" description="Helical" evidence="1">
    <location>
        <begin position="213"/>
        <end position="233"/>
    </location>
</feature>
<evidence type="ECO:0000256" key="1">
    <source>
        <dbReference type="SAM" id="Phobius"/>
    </source>
</evidence>
<evidence type="ECO:0000313" key="2">
    <source>
        <dbReference type="EMBL" id="EGR96817.1"/>
    </source>
</evidence>
<feature type="transmembrane region" description="Helical" evidence="1">
    <location>
        <begin position="43"/>
        <end position="62"/>
    </location>
</feature>